<evidence type="ECO:0000313" key="5">
    <source>
        <dbReference type="Proteomes" id="UP000052167"/>
    </source>
</evidence>
<evidence type="ECO:0000313" key="4">
    <source>
        <dbReference type="EMBL" id="KEQ07891.1"/>
    </source>
</evidence>
<feature type="transmembrane region" description="Helical" evidence="2">
    <location>
        <begin position="38"/>
        <end position="59"/>
    </location>
</feature>
<feature type="compositionally biased region" description="Basic and acidic residues" evidence="1">
    <location>
        <begin position="239"/>
        <end position="252"/>
    </location>
</feature>
<dbReference type="Gene3D" id="1.10.101.10">
    <property type="entry name" value="PGBD-like superfamily/PGBD"/>
    <property type="match status" value="2"/>
</dbReference>
<dbReference type="RefSeq" id="WP_037166823.1">
    <property type="nucleotide sequence ID" value="NZ_CAJXID010000010.1"/>
</dbReference>
<reference evidence="4 5" key="1">
    <citation type="submission" date="2014-06" db="EMBL/GenBank/DDBJ databases">
        <title>Rhizobium pelagicum/R2-400B4.</title>
        <authorList>
            <person name="Kimes N.E."/>
            <person name="Lopez-Perez M."/>
        </authorList>
    </citation>
    <scope>NUCLEOTIDE SEQUENCE [LARGE SCALE GENOMIC DNA]</scope>
    <source>
        <strain evidence="4 5">R2-400B4</strain>
    </source>
</reference>
<proteinExistence type="predicted"/>
<accession>A0A922P3K6</accession>
<comment type="caution">
    <text evidence="4">The sequence shown here is derived from an EMBL/GenBank/DDBJ whole genome shotgun (WGS) entry which is preliminary data.</text>
</comment>
<feature type="domain" description="Peptidoglycan binding-like" evidence="3">
    <location>
        <begin position="272"/>
        <end position="325"/>
    </location>
</feature>
<dbReference type="Pfam" id="PF01471">
    <property type="entry name" value="PG_binding_1"/>
    <property type="match status" value="2"/>
</dbReference>
<dbReference type="AlphaFoldDB" id="A0A922P3K6"/>
<feature type="region of interest" description="Disordered" evidence="1">
    <location>
        <begin position="237"/>
        <end position="264"/>
    </location>
</feature>
<dbReference type="InterPro" id="IPR036365">
    <property type="entry name" value="PGBD-like_sf"/>
</dbReference>
<evidence type="ECO:0000256" key="2">
    <source>
        <dbReference type="SAM" id="Phobius"/>
    </source>
</evidence>
<evidence type="ECO:0000256" key="1">
    <source>
        <dbReference type="SAM" id="MobiDB-lite"/>
    </source>
</evidence>
<keyword evidence="2" id="KW-0472">Membrane</keyword>
<gene>
    <name evidence="4" type="ORF">GV68_03655</name>
</gene>
<dbReference type="Proteomes" id="UP000052167">
    <property type="component" value="Unassembled WGS sequence"/>
</dbReference>
<keyword evidence="2" id="KW-1133">Transmembrane helix</keyword>
<protein>
    <recommendedName>
        <fullName evidence="3">Peptidoglycan binding-like domain-containing protein</fullName>
    </recommendedName>
</protein>
<name>A0A922P3K6_9HYPH</name>
<evidence type="ECO:0000259" key="3">
    <source>
        <dbReference type="Pfam" id="PF01471"/>
    </source>
</evidence>
<dbReference type="InterPro" id="IPR002477">
    <property type="entry name" value="Peptidoglycan-bd-like"/>
</dbReference>
<sequence length="331" mass="34794">MTPPKRKSPKSKKKVQEPGILFRLFSAAGRAAGRHPRLLVGVSTFAVVFGSIAANALWYQPGNHPSPLLATRDPQDPNGIAGYRPARRSEPDTVTTFRIAREDAAEPAPAAVPAPVAPPAVEHAAATPQPDLSPQELIAEVQRQLARRGLYQGVADGLVGPQTTAAILFFQETEDLPQTGEATPGLLATLREAPAATVETASASPVAPLPIEAVAVPAARPAEDVSAVVEDPVAAAIRSSERSRKPADKSADKQAPSPSRDLGPDIAASATLVIQIQRGLSNIAYSDITVDGVAGAQTKAAIRRFEKHYRLPETGEPNEMVLKKLKSIGAL</sequence>
<dbReference type="InterPro" id="IPR036366">
    <property type="entry name" value="PGBDSf"/>
</dbReference>
<keyword evidence="2" id="KW-0812">Transmembrane</keyword>
<dbReference type="EMBL" id="JOKJ01000011">
    <property type="protein sequence ID" value="KEQ07891.1"/>
    <property type="molecule type" value="Genomic_DNA"/>
</dbReference>
<organism evidence="4 5">
    <name type="scientific">Pseudorhizobium pelagicum</name>
    <dbReference type="NCBI Taxonomy" id="1509405"/>
    <lineage>
        <taxon>Bacteria</taxon>
        <taxon>Pseudomonadati</taxon>
        <taxon>Pseudomonadota</taxon>
        <taxon>Alphaproteobacteria</taxon>
        <taxon>Hyphomicrobiales</taxon>
        <taxon>Rhizobiaceae</taxon>
        <taxon>Rhizobium/Agrobacterium group</taxon>
        <taxon>Pseudorhizobium</taxon>
    </lineage>
</organism>
<feature type="domain" description="Peptidoglycan binding-like" evidence="3">
    <location>
        <begin position="136"/>
        <end position="190"/>
    </location>
</feature>
<dbReference type="OrthoDB" id="9816507at2"/>
<dbReference type="SUPFAM" id="SSF47090">
    <property type="entry name" value="PGBD-like"/>
    <property type="match status" value="2"/>
</dbReference>
<keyword evidence="5" id="KW-1185">Reference proteome</keyword>